<comment type="caution">
    <text evidence="1">The sequence shown here is derived from an EMBL/GenBank/DDBJ whole genome shotgun (WGS) entry which is preliminary data.</text>
</comment>
<dbReference type="Proteomes" id="UP000324222">
    <property type="component" value="Unassembled WGS sequence"/>
</dbReference>
<name>A0A5B7IRJ9_PORTR</name>
<keyword evidence="2" id="KW-1185">Reference proteome</keyword>
<sequence>MIIDTRAERTFMQEDVSKQPLPVAQRQLCGVTGHCVQLKGLVEAQVGFRSVENCLPEYVVNLKEPCLLGLDYLLQSKA</sequence>
<dbReference type="EMBL" id="VSRR010062106">
    <property type="protein sequence ID" value="MPC83288.1"/>
    <property type="molecule type" value="Genomic_DNA"/>
</dbReference>
<reference evidence="1 2" key="1">
    <citation type="submission" date="2019-05" db="EMBL/GenBank/DDBJ databases">
        <title>Another draft genome of Portunus trituberculatus and its Hox gene families provides insights of decapod evolution.</title>
        <authorList>
            <person name="Jeong J.-H."/>
            <person name="Song I."/>
            <person name="Kim S."/>
            <person name="Choi T."/>
            <person name="Kim D."/>
            <person name="Ryu S."/>
            <person name="Kim W."/>
        </authorList>
    </citation>
    <scope>NUCLEOTIDE SEQUENCE [LARGE SCALE GENOMIC DNA]</scope>
    <source>
        <tissue evidence="1">Muscle</tissue>
    </source>
</reference>
<evidence type="ECO:0008006" key="3">
    <source>
        <dbReference type="Google" id="ProtNLM"/>
    </source>
</evidence>
<dbReference type="AlphaFoldDB" id="A0A5B7IRJ9"/>
<gene>
    <name evidence="1" type="ORF">E2C01_077995</name>
</gene>
<proteinExistence type="predicted"/>
<protein>
    <recommendedName>
        <fullName evidence="3">Peptidase A2 domain-containing protein</fullName>
    </recommendedName>
</protein>
<organism evidence="1 2">
    <name type="scientific">Portunus trituberculatus</name>
    <name type="common">Swimming crab</name>
    <name type="synonym">Neptunus trituberculatus</name>
    <dbReference type="NCBI Taxonomy" id="210409"/>
    <lineage>
        <taxon>Eukaryota</taxon>
        <taxon>Metazoa</taxon>
        <taxon>Ecdysozoa</taxon>
        <taxon>Arthropoda</taxon>
        <taxon>Crustacea</taxon>
        <taxon>Multicrustacea</taxon>
        <taxon>Malacostraca</taxon>
        <taxon>Eumalacostraca</taxon>
        <taxon>Eucarida</taxon>
        <taxon>Decapoda</taxon>
        <taxon>Pleocyemata</taxon>
        <taxon>Brachyura</taxon>
        <taxon>Eubrachyura</taxon>
        <taxon>Portunoidea</taxon>
        <taxon>Portunidae</taxon>
        <taxon>Portuninae</taxon>
        <taxon>Portunus</taxon>
    </lineage>
</organism>
<accession>A0A5B7IRJ9</accession>
<evidence type="ECO:0000313" key="1">
    <source>
        <dbReference type="EMBL" id="MPC83288.1"/>
    </source>
</evidence>
<evidence type="ECO:0000313" key="2">
    <source>
        <dbReference type="Proteomes" id="UP000324222"/>
    </source>
</evidence>